<dbReference type="Pfam" id="PF02518">
    <property type="entry name" value="HATPase_c"/>
    <property type="match status" value="1"/>
</dbReference>
<gene>
    <name evidence="12" type="ORF">H9L09_11585</name>
</gene>
<evidence type="ECO:0000256" key="9">
    <source>
        <dbReference type="SAM" id="MobiDB-lite"/>
    </source>
</evidence>
<evidence type="ECO:0000259" key="11">
    <source>
        <dbReference type="SMART" id="SM00387"/>
    </source>
</evidence>
<dbReference type="GO" id="GO:0005524">
    <property type="term" value="F:ATP binding"/>
    <property type="evidence" value="ECO:0007669"/>
    <property type="project" value="UniProtKB-KW"/>
</dbReference>
<dbReference type="SMART" id="SM00387">
    <property type="entry name" value="HATPase_c"/>
    <property type="match status" value="1"/>
</dbReference>
<accession>A0A7G9R6P9</accession>
<keyword evidence="7" id="KW-0067">ATP-binding</keyword>
<dbReference type="Gene3D" id="3.30.565.10">
    <property type="entry name" value="Histidine kinase-like ATPase, C-terminal domain"/>
    <property type="match status" value="1"/>
</dbReference>
<dbReference type="Proteomes" id="UP000515947">
    <property type="component" value="Chromosome"/>
</dbReference>
<feature type="transmembrane region" description="Helical" evidence="10">
    <location>
        <begin position="202"/>
        <end position="226"/>
    </location>
</feature>
<dbReference type="InterPro" id="IPR036890">
    <property type="entry name" value="HATPase_C_sf"/>
</dbReference>
<feature type="transmembrane region" description="Helical" evidence="10">
    <location>
        <begin position="51"/>
        <end position="71"/>
    </location>
</feature>
<dbReference type="PANTHER" id="PTHR24421">
    <property type="entry name" value="NITRATE/NITRITE SENSOR PROTEIN NARX-RELATED"/>
    <property type="match status" value="1"/>
</dbReference>
<dbReference type="PANTHER" id="PTHR24421:SF10">
    <property type="entry name" value="NITRATE_NITRITE SENSOR PROTEIN NARQ"/>
    <property type="match status" value="1"/>
</dbReference>
<dbReference type="EC" id="2.7.13.3" evidence="2"/>
<reference evidence="12 13" key="1">
    <citation type="submission" date="2020-08" db="EMBL/GenBank/DDBJ databases">
        <title>Genome sequence of Nocardioides mesophilus KACC 16243T.</title>
        <authorList>
            <person name="Hyun D.-W."/>
            <person name="Bae J.-W."/>
        </authorList>
    </citation>
    <scope>NUCLEOTIDE SEQUENCE [LARGE SCALE GENOMIC DNA]</scope>
    <source>
        <strain evidence="12 13">KACC 16243</strain>
    </source>
</reference>
<evidence type="ECO:0000313" key="13">
    <source>
        <dbReference type="Proteomes" id="UP000515947"/>
    </source>
</evidence>
<evidence type="ECO:0000256" key="8">
    <source>
        <dbReference type="ARBA" id="ARBA00023012"/>
    </source>
</evidence>
<keyword evidence="13" id="KW-1185">Reference proteome</keyword>
<keyword evidence="5" id="KW-0547">Nucleotide-binding</keyword>
<keyword evidence="10" id="KW-0812">Transmembrane</keyword>
<evidence type="ECO:0000256" key="3">
    <source>
        <dbReference type="ARBA" id="ARBA00022553"/>
    </source>
</evidence>
<keyword evidence="10" id="KW-1133">Transmembrane helix</keyword>
<dbReference type="InterPro" id="IPR050482">
    <property type="entry name" value="Sensor_HK_TwoCompSys"/>
</dbReference>
<evidence type="ECO:0000256" key="4">
    <source>
        <dbReference type="ARBA" id="ARBA00022679"/>
    </source>
</evidence>
<dbReference type="InterPro" id="IPR011712">
    <property type="entry name" value="Sig_transdc_His_kin_sub3_dim/P"/>
</dbReference>
<evidence type="ECO:0000256" key="7">
    <source>
        <dbReference type="ARBA" id="ARBA00022840"/>
    </source>
</evidence>
<protein>
    <recommendedName>
        <fullName evidence="2">histidine kinase</fullName>
        <ecNumber evidence="2">2.7.13.3</ecNumber>
    </recommendedName>
</protein>
<evidence type="ECO:0000256" key="10">
    <source>
        <dbReference type="SAM" id="Phobius"/>
    </source>
</evidence>
<feature type="region of interest" description="Disordered" evidence="9">
    <location>
        <begin position="698"/>
        <end position="718"/>
    </location>
</feature>
<feature type="transmembrane region" description="Helical" evidence="10">
    <location>
        <begin position="113"/>
        <end position="137"/>
    </location>
</feature>
<keyword evidence="6 12" id="KW-0418">Kinase</keyword>
<dbReference type="GO" id="GO:0046983">
    <property type="term" value="F:protein dimerization activity"/>
    <property type="evidence" value="ECO:0007669"/>
    <property type="project" value="InterPro"/>
</dbReference>
<evidence type="ECO:0000256" key="5">
    <source>
        <dbReference type="ARBA" id="ARBA00022741"/>
    </source>
</evidence>
<keyword evidence="3" id="KW-0597">Phosphoprotein</keyword>
<evidence type="ECO:0000313" key="12">
    <source>
        <dbReference type="EMBL" id="QNN51274.1"/>
    </source>
</evidence>
<keyword evidence="8" id="KW-0902">Two-component regulatory system</keyword>
<dbReference type="AlphaFoldDB" id="A0A7G9R6P9"/>
<dbReference type="SUPFAM" id="SSF55874">
    <property type="entry name" value="ATPase domain of HSP90 chaperone/DNA topoisomerase II/histidine kinase"/>
    <property type="match status" value="1"/>
</dbReference>
<keyword evidence="4" id="KW-0808">Transferase</keyword>
<comment type="catalytic activity">
    <reaction evidence="1">
        <text>ATP + protein L-histidine = ADP + protein N-phospho-L-histidine.</text>
        <dbReference type="EC" id="2.7.13.3"/>
    </reaction>
</comment>
<evidence type="ECO:0000256" key="1">
    <source>
        <dbReference type="ARBA" id="ARBA00000085"/>
    </source>
</evidence>
<dbReference type="Pfam" id="PF07730">
    <property type="entry name" value="HisKA_3"/>
    <property type="match status" value="1"/>
</dbReference>
<dbReference type="GO" id="GO:0016020">
    <property type="term" value="C:membrane"/>
    <property type="evidence" value="ECO:0007669"/>
    <property type="project" value="InterPro"/>
</dbReference>
<organism evidence="12 13">
    <name type="scientific">Nocardioides mesophilus</name>
    <dbReference type="NCBI Taxonomy" id="433659"/>
    <lineage>
        <taxon>Bacteria</taxon>
        <taxon>Bacillati</taxon>
        <taxon>Actinomycetota</taxon>
        <taxon>Actinomycetes</taxon>
        <taxon>Propionibacteriales</taxon>
        <taxon>Nocardioidaceae</taxon>
        <taxon>Nocardioides</taxon>
    </lineage>
</organism>
<keyword evidence="10" id="KW-0472">Membrane</keyword>
<evidence type="ECO:0000256" key="6">
    <source>
        <dbReference type="ARBA" id="ARBA00022777"/>
    </source>
</evidence>
<feature type="transmembrane region" description="Helical" evidence="10">
    <location>
        <begin position="78"/>
        <end position="101"/>
    </location>
</feature>
<proteinExistence type="predicted"/>
<dbReference type="Gene3D" id="1.20.5.1930">
    <property type="match status" value="1"/>
</dbReference>
<feature type="transmembrane region" description="Helical" evidence="10">
    <location>
        <begin position="297"/>
        <end position="319"/>
    </location>
</feature>
<dbReference type="GO" id="GO:0000155">
    <property type="term" value="F:phosphorelay sensor kinase activity"/>
    <property type="evidence" value="ECO:0007669"/>
    <property type="project" value="InterPro"/>
</dbReference>
<feature type="transmembrane region" description="Helical" evidence="10">
    <location>
        <begin position="149"/>
        <end position="168"/>
    </location>
</feature>
<feature type="transmembrane region" description="Helical" evidence="10">
    <location>
        <begin position="242"/>
        <end position="260"/>
    </location>
</feature>
<evidence type="ECO:0000256" key="2">
    <source>
        <dbReference type="ARBA" id="ARBA00012438"/>
    </source>
</evidence>
<dbReference type="KEGG" id="nmes:H9L09_11585"/>
<dbReference type="CDD" id="cd16917">
    <property type="entry name" value="HATPase_UhpB-NarQ-NarX-like"/>
    <property type="match status" value="1"/>
</dbReference>
<feature type="transmembrane region" description="Helical" evidence="10">
    <location>
        <begin position="266"/>
        <end position="285"/>
    </location>
</feature>
<name>A0A7G9R6P9_9ACTN</name>
<feature type="domain" description="Histidine kinase/HSP90-like ATPase" evidence="11">
    <location>
        <begin position="600"/>
        <end position="691"/>
    </location>
</feature>
<dbReference type="InterPro" id="IPR003594">
    <property type="entry name" value="HATPase_dom"/>
</dbReference>
<sequence>MHDMTAPAPGPRQRPAAGPALLGVAVTAATVSVLLGLRVSDAHRALLELQWRWGDSVAGLALAAGGAVVLGRRPGHRLGWVLAGFGAWWALDGAAAAWLAFATTYTPALPGASVAFFVFQRLGAWLLLLLPLLLLLFPDGRLPTGRWRAVSVASLVMTALLPLALVAAPSDVAQVSSGAESMPAPLRALELDPVRVPLPDPVWSALLQVAYLCLPLSLVVPFAVVVRRYRGAGGTTRTQMRWLLWAAVVDLLVMLTIRLLPDSSGSLGLTVAVVVTSAAVAVGIVRPQLVDVDRLLGGTLVYGLLLASTWLLDLVLLGTAGRLLGPRLDDGEGLVLAVFVVSVLYAPLRHRLWRLVRRVVLGERDDPYRVVSGLAELLEESDDSEAQLTAVARTVARAFRVRYVGVEVVQVSGERLLVEHGERPDATQALPISYRGERIGRLLVPAVAGPRTGLSAADERLLADVVRQTAAAARAVHLAAELQHSRERLVTAVEDERRRLRRELHDGLGPTLAAVASRIDVARMTAPRSPEEADRSLALAREEITGTLAEVRRLVHGLRPPALDDVGLPGAVRQLAERLRRPGTEIRVAEPGDLGDLPAAVEVAAFRIVSEALANVVRHAGASYCTVRLGREAGALVVEVGDDGCGIDPEAPAGVGLVSLRERAAELGGRCAVTAGPDGGTLVRAELPLPDAGRAAAADAAPDAAKPAGAALAAEGRR</sequence>
<dbReference type="EMBL" id="CP060713">
    <property type="protein sequence ID" value="QNN51274.1"/>
    <property type="molecule type" value="Genomic_DNA"/>
</dbReference>
<feature type="transmembrane region" description="Helical" evidence="10">
    <location>
        <begin position="20"/>
        <end position="39"/>
    </location>
</feature>